<protein>
    <submittedName>
        <fullName evidence="1">Uncharacterized protein</fullName>
    </submittedName>
</protein>
<proteinExistence type="predicted"/>
<evidence type="ECO:0000313" key="1">
    <source>
        <dbReference type="EMBL" id="OOK66067.1"/>
    </source>
</evidence>
<dbReference type="AlphaFoldDB" id="A0A1V3WGG9"/>
<organism evidence="1 2">
    <name type="scientific">Mycobacterium kansasii</name>
    <dbReference type="NCBI Taxonomy" id="1768"/>
    <lineage>
        <taxon>Bacteria</taxon>
        <taxon>Bacillati</taxon>
        <taxon>Actinomycetota</taxon>
        <taxon>Actinomycetes</taxon>
        <taxon>Mycobacteriales</taxon>
        <taxon>Mycobacteriaceae</taxon>
        <taxon>Mycobacterium</taxon>
    </lineage>
</organism>
<gene>
    <name evidence="1" type="ORF">BZL29_7521</name>
</gene>
<evidence type="ECO:0000313" key="2">
    <source>
        <dbReference type="Proteomes" id="UP000188532"/>
    </source>
</evidence>
<reference evidence="1 2" key="1">
    <citation type="submission" date="2017-02" db="EMBL/GenBank/DDBJ databases">
        <title>Complete genome sequences of Mycobacterium kansasii strains isolated from rhesus macaques.</title>
        <authorList>
            <person name="Panda A."/>
            <person name="Nagaraj S."/>
            <person name="Zhao X."/>
            <person name="Tettelin H."/>
            <person name="Detolla L.J."/>
        </authorList>
    </citation>
    <scope>NUCLEOTIDE SEQUENCE [LARGE SCALE GENOMIC DNA]</scope>
    <source>
        <strain evidence="1 2">11-3469</strain>
    </source>
</reference>
<comment type="caution">
    <text evidence="1">The sequence shown here is derived from an EMBL/GenBank/DDBJ whole genome shotgun (WGS) entry which is preliminary data.</text>
</comment>
<sequence>MGAAAAAFWVAIDEPTMCSALAAAVNAAGRVVTKDMCVSLESEPAHQPATWLCPG</sequence>
<dbReference type="Proteomes" id="UP000188532">
    <property type="component" value="Unassembled WGS sequence"/>
</dbReference>
<accession>A0A1V3WGG9</accession>
<dbReference type="EMBL" id="MVBN01000010">
    <property type="protein sequence ID" value="OOK66067.1"/>
    <property type="molecule type" value="Genomic_DNA"/>
</dbReference>
<name>A0A1V3WGG9_MYCKA</name>